<organism evidence="1 2">
    <name type="scientific">Parasponia andersonii</name>
    <name type="common">Sponia andersonii</name>
    <dbReference type="NCBI Taxonomy" id="3476"/>
    <lineage>
        <taxon>Eukaryota</taxon>
        <taxon>Viridiplantae</taxon>
        <taxon>Streptophyta</taxon>
        <taxon>Embryophyta</taxon>
        <taxon>Tracheophyta</taxon>
        <taxon>Spermatophyta</taxon>
        <taxon>Magnoliopsida</taxon>
        <taxon>eudicotyledons</taxon>
        <taxon>Gunneridae</taxon>
        <taxon>Pentapetalae</taxon>
        <taxon>rosids</taxon>
        <taxon>fabids</taxon>
        <taxon>Rosales</taxon>
        <taxon>Cannabaceae</taxon>
        <taxon>Parasponia</taxon>
    </lineage>
</organism>
<gene>
    <name evidence="1" type="ORF">PanWU01x14_184850</name>
</gene>
<name>A0A2P5C4C7_PARAD</name>
<protein>
    <submittedName>
        <fullName evidence="1">Uncharacterized protein</fullName>
    </submittedName>
</protein>
<dbReference type="EMBL" id="JXTB01000177">
    <property type="protein sequence ID" value="PON55913.1"/>
    <property type="molecule type" value="Genomic_DNA"/>
</dbReference>
<sequence>MGRELLLAVGFQILVRLLRQNLLSAGFCLHSPADLRCGCYLCIPLRLRPSNLVRPRGPSLPSGLLPSRRRASDPTSASGLIVLLGSSLRRRDVCSWMSSSRVPSNVVWPFVCGECDREFPTLFLTLNRYFPQTAPNCWSGFSPAIHVSLNR</sequence>
<reference evidence="2" key="1">
    <citation type="submission" date="2016-06" db="EMBL/GenBank/DDBJ databases">
        <title>Parallel loss of symbiosis genes in relatives of nitrogen-fixing non-legume Parasponia.</title>
        <authorList>
            <person name="Van Velzen R."/>
            <person name="Holmer R."/>
            <person name="Bu F."/>
            <person name="Rutten L."/>
            <person name="Van Zeijl A."/>
            <person name="Liu W."/>
            <person name="Santuari L."/>
            <person name="Cao Q."/>
            <person name="Sharma T."/>
            <person name="Shen D."/>
            <person name="Roswanjaya Y."/>
            <person name="Wardhani T."/>
            <person name="Kalhor M.S."/>
            <person name="Jansen J."/>
            <person name="Van den Hoogen J."/>
            <person name="Gungor B."/>
            <person name="Hartog M."/>
            <person name="Hontelez J."/>
            <person name="Verver J."/>
            <person name="Yang W.-C."/>
            <person name="Schijlen E."/>
            <person name="Repin R."/>
            <person name="Schilthuizen M."/>
            <person name="Schranz E."/>
            <person name="Heidstra R."/>
            <person name="Miyata K."/>
            <person name="Fedorova E."/>
            <person name="Kohlen W."/>
            <person name="Bisseling T."/>
            <person name="Smit S."/>
            <person name="Geurts R."/>
        </authorList>
    </citation>
    <scope>NUCLEOTIDE SEQUENCE [LARGE SCALE GENOMIC DNA]</scope>
    <source>
        <strain evidence="2">cv. WU1-14</strain>
    </source>
</reference>
<dbReference type="AlphaFoldDB" id="A0A2P5C4C7"/>
<evidence type="ECO:0000313" key="1">
    <source>
        <dbReference type="EMBL" id="PON55913.1"/>
    </source>
</evidence>
<dbReference type="Proteomes" id="UP000237105">
    <property type="component" value="Unassembled WGS sequence"/>
</dbReference>
<keyword evidence="2" id="KW-1185">Reference proteome</keyword>
<accession>A0A2P5C4C7</accession>
<comment type="caution">
    <text evidence="1">The sequence shown here is derived from an EMBL/GenBank/DDBJ whole genome shotgun (WGS) entry which is preliminary data.</text>
</comment>
<evidence type="ECO:0000313" key="2">
    <source>
        <dbReference type="Proteomes" id="UP000237105"/>
    </source>
</evidence>
<proteinExistence type="predicted"/>